<dbReference type="AlphaFoldDB" id="A0AAD7VU24"/>
<organism evidence="1 2">
    <name type="scientific">Lipomyces tetrasporus</name>
    <dbReference type="NCBI Taxonomy" id="54092"/>
    <lineage>
        <taxon>Eukaryota</taxon>
        <taxon>Fungi</taxon>
        <taxon>Dikarya</taxon>
        <taxon>Ascomycota</taxon>
        <taxon>Saccharomycotina</taxon>
        <taxon>Lipomycetes</taxon>
        <taxon>Lipomycetales</taxon>
        <taxon>Lipomycetaceae</taxon>
        <taxon>Lipomyces</taxon>
    </lineage>
</organism>
<gene>
    <name evidence="1" type="ORF">POJ06DRAFT_266694</name>
</gene>
<reference evidence="1" key="1">
    <citation type="submission" date="2023-03" db="EMBL/GenBank/DDBJ databases">
        <title>Near-Complete genome sequence of Lipomyces tetrasporous NRRL Y-64009, an oleaginous yeast capable of growing on lignocellulosic hydrolysates.</title>
        <authorList>
            <consortium name="Lawrence Berkeley National Laboratory"/>
            <person name="Jagtap S.S."/>
            <person name="Liu J.-J."/>
            <person name="Walukiewicz H.E."/>
            <person name="Pangilinan J."/>
            <person name="Lipzen A."/>
            <person name="Ahrendt S."/>
            <person name="Koriabine M."/>
            <person name="Cobaugh K."/>
            <person name="Salamov A."/>
            <person name="Yoshinaga Y."/>
            <person name="Ng V."/>
            <person name="Daum C."/>
            <person name="Grigoriev I.V."/>
            <person name="Slininger P.J."/>
            <person name="Dien B.S."/>
            <person name="Jin Y.-S."/>
            <person name="Rao C.V."/>
        </authorList>
    </citation>
    <scope>NUCLEOTIDE SEQUENCE</scope>
    <source>
        <strain evidence="1">NRRL Y-64009</strain>
    </source>
</reference>
<dbReference type="Proteomes" id="UP001217417">
    <property type="component" value="Unassembled WGS sequence"/>
</dbReference>
<comment type="caution">
    <text evidence="1">The sequence shown here is derived from an EMBL/GenBank/DDBJ whole genome shotgun (WGS) entry which is preliminary data.</text>
</comment>
<evidence type="ECO:0000313" key="2">
    <source>
        <dbReference type="Proteomes" id="UP001217417"/>
    </source>
</evidence>
<protein>
    <submittedName>
        <fullName evidence="1">Uncharacterized protein</fullName>
    </submittedName>
</protein>
<accession>A0AAD7VU24</accession>
<keyword evidence="2" id="KW-1185">Reference proteome</keyword>
<evidence type="ECO:0000313" key="1">
    <source>
        <dbReference type="EMBL" id="KAJ8102083.1"/>
    </source>
</evidence>
<proteinExistence type="predicted"/>
<dbReference type="RefSeq" id="XP_056045533.1">
    <property type="nucleotide sequence ID" value="XM_056189177.1"/>
</dbReference>
<sequence>MNSNSQSAELAGLHEDVTAVIRYLLSLTDGMPSSRVGPDLDDAVNHARNIQDFLDSFQLVVNEYRSFQQLTQALSLSDPRLAISASADDPSAPHISLVVDFVL</sequence>
<dbReference type="GeneID" id="80884343"/>
<name>A0AAD7VU24_9ASCO</name>
<dbReference type="EMBL" id="JARPMG010000003">
    <property type="protein sequence ID" value="KAJ8102083.1"/>
    <property type="molecule type" value="Genomic_DNA"/>
</dbReference>